<dbReference type="Pfam" id="PF04203">
    <property type="entry name" value="Sortase"/>
    <property type="match status" value="1"/>
</dbReference>
<sequence>MARRHRTPAGVLPGALAGVLAAGLLAGCTSEPPVPEPVARPVSSAPPGPTTAAPSPALSDVPVRDATAPAPEVRAAPVRLAVPDVDLDMPVVPVGVLDDGTMEIPEDAGEAGWYRFGPVPADDDGNTLVAAHVDSRLTGIGPFARLRDVPPGATVTVTDADGTAHRYRVTGVDVAVAVDRRGTLRLVWRGRRRRPAEASGFR</sequence>
<dbReference type="EMBL" id="BJLP01000001">
    <property type="protein sequence ID" value="GEA79587.1"/>
    <property type="molecule type" value="Genomic_DNA"/>
</dbReference>
<dbReference type="Proteomes" id="UP000315842">
    <property type="component" value="Unassembled WGS sequence"/>
</dbReference>
<keyword evidence="1" id="KW-0378">Hydrolase</keyword>
<protein>
    <recommendedName>
        <fullName evidence="5">Class F sortase</fullName>
    </recommendedName>
</protein>
<evidence type="ECO:0000313" key="3">
    <source>
        <dbReference type="EMBL" id="GEA79587.1"/>
    </source>
</evidence>
<dbReference type="InterPro" id="IPR023365">
    <property type="entry name" value="Sortase_dom-sf"/>
</dbReference>
<dbReference type="InterPro" id="IPR042001">
    <property type="entry name" value="Sortase_F"/>
</dbReference>
<name>A0A4Y3K6N9_CELUD</name>
<dbReference type="InterPro" id="IPR005754">
    <property type="entry name" value="Sortase"/>
</dbReference>
<accession>A0A4Y3K6N9</accession>
<evidence type="ECO:0000256" key="1">
    <source>
        <dbReference type="ARBA" id="ARBA00022801"/>
    </source>
</evidence>
<evidence type="ECO:0000256" key="2">
    <source>
        <dbReference type="SAM" id="MobiDB-lite"/>
    </source>
</evidence>
<evidence type="ECO:0008006" key="5">
    <source>
        <dbReference type="Google" id="ProtNLM"/>
    </source>
</evidence>
<gene>
    <name evidence="3" type="ORF">CUD01_00310</name>
</gene>
<dbReference type="PROSITE" id="PS51257">
    <property type="entry name" value="PROKAR_LIPOPROTEIN"/>
    <property type="match status" value="1"/>
</dbReference>
<feature type="compositionally biased region" description="Low complexity" evidence="2">
    <location>
        <begin position="50"/>
        <end position="63"/>
    </location>
</feature>
<reference evidence="3 4" key="1">
    <citation type="submission" date="2019-06" db="EMBL/GenBank/DDBJ databases">
        <title>Whole genome shotgun sequence of Cellulomonas uda NBRC 3747.</title>
        <authorList>
            <person name="Hosoyama A."/>
            <person name="Uohara A."/>
            <person name="Ohji S."/>
            <person name="Ichikawa N."/>
        </authorList>
    </citation>
    <scope>NUCLEOTIDE SEQUENCE [LARGE SCALE GENOMIC DNA]</scope>
    <source>
        <strain evidence="3 4">NBRC 3747</strain>
    </source>
</reference>
<comment type="caution">
    <text evidence="3">The sequence shown here is derived from an EMBL/GenBank/DDBJ whole genome shotgun (WGS) entry which is preliminary data.</text>
</comment>
<dbReference type="CDD" id="cd05829">
    <property type="entry name" value="Sortase_F"/>
    <property type="match status" value="1"/>
</dbReference>
<organism evidence="3 4">
    <name type="scientific">Cellulomonas uda</name>
    <dbReference type="NCBI Taxonomy" id="1714"/>
    <lineage>
        <taxon>Bacteria</taxon>
        <taxon>Bacillati</taxon>
        <taxon>Actinomycetota</taxon>
        <taxon>Actinomycetes</taxon>
        <taxon>Micrococcales</taxon>
        <taxon>Cellulomonadaceae</taxon>
        <taxon>Cellulomonas</taxon>
    </lineage>
</organism>
<dbReference type="Gene3D" id="2.40.260.10">
    <property type="entry name" value="Sortase"/>
    <property type="match status" value="1"/>
</dbReference>
<dbReference type="RefSeq" id="WP_141317716.1">
    <property type="nucleotide sequence ID" value="NZ_BJLP01000001.1"/>
</dbReference>
<keyword evidence="4" id="KW-1185">Reference proteome</keyword>
<proteinExistence type="predicted"/>
<evidence type="ECO:0000313" key="4">
    <source>
        <dbReference type="Proteomes" id="UP000315842"/>
    </source>
</evidence>
<feature type="region of interest" description="Disordered" evidence="2">
    <location>
        <begin position="34"/>
        <end position="63"/>
    </location>
</feature>
<dbReference type="SUPFAM" id="SSF63817">
    <property type="entry name" value="Sortase"/>
    <property type="match status" value="1"/>
</dbReference>
<dbReference type="AlphaFoldDB" id="A0A4Y3K6N9"/>
<dbReference type="GO" id="GO:0016787">
    <property type="term" value="F:hydrolase activity"/>
    <property type="evidence" value="ECO:0007669"/>
    <property type="project" value="UniProtKB-KW"/>
</dbReference>
<feature type="compositionally biased region" description="Pro residues" evidence="2">
    <location>
        <begin position="34"/>
        <end position="49"/>
    </location>
</feature>